<dbReference type="Proteomes" id="UP000824321">
    <property type="component" value="Chromosome"/>
</dbReference>
<proteinExistence type="predicted"/>
<evidence type="ECO:0000313" key="2">
    <source>
        <dbReference type="EMBL" id="QZD94635.1"/>
    </source>
</evidence>
<keyword evidence="1" id="KW-0472">Membrane</keyword>
<protein>
    <submittedName>
        <fullName evidence="2">Uncharacterized protein</fullName>
    </submittedName>
</protein>
<accession>A0ABX9A038</accession>
<feature type="transmembrane region" description="Helical" evidence="1">
    <location>
        <begin position="15"/>
        <end position="36"/>
    </location>
</feature>
<dbReference type="EMBL" id="CP081294">
    <property type="protein sequence ID" value="QZD94635.1"/>
    <property type="molecule type" value="Genomic_DNA"/>
</dbReference>
<reference evidence="2 3" key="1">
    <citation type="submission" date="2021-08" db="EMBL/GenBank/DDBJ databases">
        <title>Comparative Genomics Analysis of the Genus Qipengyuania Reveals Extensive Genetic Diversity and Metabolic Versatility, Including the Description of Fifteen Novel Species.</title>
        <authorList>
            <person name="Liu Y."/>
        </authorList>
    </citation>
    <scope>NUCLEOTIDE SEQUENCE [LARGE SCALE GENOMIC DNA]</scope>
    <source>
        <strain evidence="2 3">1NDH1</strain>
    </source>
</reference>
<keyword evidence="3" id="KW-1185">Reference proteome</keyword>
<evidence type="ECO:0000313" key="3">
    <source>
        <dbReference type="Proteomes" id="UP000824321"/>
    </source>
</evidence>
<keyword evidence="1" id="KW-1133">Transmembrane helix</keyword>
<evidence type="ECO:0000256" key="1">
    <source>
        <dbReference type="SAM" id="Phobius"/>
    </source>
</evidence>
<organism evidence="2 3">
    <name type="scientific">Qipengyuania gelatinilytica</name>
    <dbReference type="NCBI Taxonomy" id="2867231"/>
    <lineage>
        <taxon>Bacteria</taxon>
        <taxon>Pseudomonadati</taxon>
        <taxon>Pseudomonadota</taxon>
        <taxon>Alphaproteobacteria</taxon>
        <taxon>Sphingomonadales</taxon>
        <taxon>Erythrobacteraceae</taxon>
        <taxon>Qipengyuania</taxon>
    </lineage>
</organism>
<gene>
    <name evidence="2" type="ORF">K3136_11120</name>
</gene>
<keyword evidence="1" id="KW-0812">Transmembrane</keyword>
<name>A0ABX9A038_9SPHN</name>
<sequence length="158" mass="17603">MLAAGLRMFPDLEDMPTAMAVIFVIFGVVTILASISHAKLRFDRRRAYSGGRERTGTVRYFKPLGEDDATAHLLFANNHSEWILSVDLGSIRKVEGDLETGVPARAYLGNNDWIYGLDIGPVKALPISSGVPYEGKLRERVAWAEKKKAEWAVRRAKD</sequence>
<dbReference type="RefSeq" id="WP_221430380.1">
    <property type="nucleotide sequence ID" value="NZ_CP081294.1"/>
</dbReference>